<feature type="domain" description="Auxiliary Activity family 9 catalytic" evidence="7">
    <location>
        <begin position="20"/>
        <end position="222"/>
    </location>
</feature>
<comment type="catalytic activity">
    <reaction evidence="5">
        <text>[(1-&gt;4)-beta-D-glucosyl]n+m + reduced acceptor + O2 = 4-dehydro-beta-D-glucosyl-[(1-&gt;4)-beta-D-glucosyl]n-1 + [(1-&gt;4)-beta-D-glucosyl]m + acceptor + H2O.</text>
        <dbReference type="EC" id="1.14.99.56"/>
    </reaction>
</comment>
<dbReference type="EC" id="1.14.99.56" evidence="5"/>
<comment type="cofactor">
    <cofactor evidence="1">
        <name>Cu(2+)</name>
        <dbReference type="ChEBI" id="CHEBI:29036"/>
    </cofactor>
</comment>
<dbReference type="GO" id="GO:0030248">
    <property type="term" value="F:cellulose binding"/>
    <property type="evidence" value="ECO:0007669"/>
    <property type="project" value="UniProtKB-UniRule"/>
</dbReference>
<evidence type="ECO:0000256" key="4">
    <source>
        <dbReference type="ARBA" id="ARBA00023157"/>
    </source>
</evidence>
<comment type="domain">
    <text evidence="5">Has a modular structure: an endo-beta-1,4-glucanase catalytic module at the N-terminus, a linker rich in serines and threonines, and a C-terminal carbohydrate-binding module (CBM).</text>
</comment>
<dbReference type="GO" id="GO:0005576">
    <property type="term" value="C:extracellular region"/>
    <property type="evidence" value="ECO:0007669"/>
    <property type="project" value="UniProtKB-SubCell"/>
</dbReference>
<dbReference type="PANTHER" id="PTHR33353:SF2">
    <property type="entry name" value="ENDO-BETA-1,4-GLUCANASE D"/>
    <property type="match status" value="1"/>
</dbReference>
<keyword evidence="4 5" id="KW-1015">Disulfide bond</keyword>
<gene>
    <name evidence="8" type="ORF">BCR34DRAFT_497459</name>
</gene>
<feature type="chain" id="PRO_5011006864" description="AA9 family lytic polysaccharide monooxygenase" evidence="6">
    <location>
        <begin position="20"/>
        <end position="249"/>
    </location>
</feature>
<keyword evidence="5" id="KW-0119">Carbohydrate metabolism</keyword>
<keyword evidence="3 5" id="KW-0964">Secreted</keyword>
<evidence type="ECO:0000313" key="9">
    <source>
        <dbReference type="Proteomes" id="UP000193144"/>
    </source>
</evidence>
<dbReference type="Gene3D" id="2.70.50.70">
    <property type="match status" value="1"/>
</dbReference>
<keyword evidence="5" id="KW-0624">Polysaccharide degradation</keyword>
<dbReference type="Pfam" id="PF03443">
    <property type="entry name" value="AA9"/>
    <property type="match status" value="1"/>
</dbReference>
<name>A0A1Y1YFU8_9PLEO</name>
<keyword evidence="5" id="KW-0136">Cellulose degradation</keyword>
<sequence length="249" mass="27656">MKHFAFLAAAAVLPACTTAHYLFPHLILNGQVTQPFEYVREHDNGFQPSWDDGRFLQSKDIRCNKGSENHMTAPKTAKVVAGKDTIGFASNVGTHLQHPGPLTVYLSKAPGDVKQYDGSGDWFKVFQLGTKSPWDGNDKGWLTWDKQHFTFKLPAEIPAGQYLMRVEHIATHPPYSAKQFFLQCAHLDIQSSYVGAAPSPTIKFPGGYSMQDPAIKFDSWAKPIPTLYSLPGPKMWPNNNMLNYVGGTS</sequence>
<evidence type="ECO:0000256" key="1">
    <source>
        <dbReference type="ARBA" id="ARBA00001973"/>
    </source>
</evidence>
<dbReference type="GO" id="GO:0030245">
    <property type="term" value="P:cellulose catabolic process"/>
    <property type="evidence" value="ECO:0007669"/>
    <property type="project" value="UniProtKB-UniRule"/>
</dbReference>
<proteinExistence type="predicted"/>
<reference evidence="8 9" key="1">
    <citation type="submission" date="2016-07" db="EMBL/GenBank/DDBJ databases">
        <title>Pervasive Adenine N6-methylation of Active Genes in Fungi.</title>
        <authorList>
            <consortium name="DOE Joint Genome Institute"/>
            <person name="Mondo S.J."/>
            <person name="Dannebaum R.O."/>
            <person name="Kuo R.C."/>
            <person name="Labutti K."/>
            <person name="Haridas S."/>
            <person name="Kuo A."/>
            <person name="Salamov A."/>
            <person name="Ahrendt S.R."/>
            <person name="Lipzen A."/>
            <person name="Sullivan W."/>
            <person name="Andreopoulos W.B."/>
            <person name="Clum A."/>
            <person name="Lindquist E."/>
            <person name="Daum C."/>
            <person name="Ramamoorthy G.K."/>
            <person name="Gryganskyi A."/>
            <person name="Culley D."/>
            <person name="Magnuson J.K."/>
            <person name="James T.Y."/>
            <person name="O'Malley M.A."/>
            <person name="Stajich J.E."/>
            <person name="Spatafora J.W."/>
            <person name="Visel A."/>
            <person name="Grigoriev I.V."/>
        </authorList>
    </citation>
    <scope>NUCLEOTIDE SEQUENCE [LARGE SCALE GENOMIC DNA]</scope>
    <source>
        <strain evidence="8 9">CBS 115471</strain>
    </source>
</reference>
<accession>A0A1Y1YFU8</accession>
<evidence type="ECO:0000256" key="2">
    <source>
        <dbReference type="ARBA" id="ARBA00004613"/>
    </source>
</evidence>
<evidence type="ECO:0000256" key="5">
    <source>
        <dbReference type="RuleBase" id="RU368122"/>
    </source>
</evidence>
<dbReference type="AlphaFoldDB" id="A0A1Y1YFU8"/>
<dbReference type="Proteomes" id="UP000193144">
    <property type="component" value="Unassembled WGS sequence"/>
</dbReference>
<dbReference type="GO" id="GO:0008810">
    <property type="term" value="F:cellulase activity"/>
    <property type="evidence" value="ECO:0007669"/>
    <property type="project" value="UniProtKB-UniRule"/>
</dbReference>
<dbReference type="STRING" id="1231657.A0A1Y1YFU8"/>
<keyword evidence="6" id="KW-0732">Signal</keyword>
<feature type="signal peptide" evidence="6">
    <location>
        <begin position="1"/>
        <end position="19"/>
    </location>
</feature>
<comment type="caution">
    <text evidence="8">The sequence shown here is derived from an EMBL/GenBank/DDBJ whole genome shotgun (WGS) entry which is preliminary data.</text>
</comment>
<dbReference type="CDD" id="cd21175">
    <property type="entry name" value="LPMO_AA9"/>
    <property type="match status" value="1"/>
</dbReference>
<evidence type="ECO:0000256" key="3">
    <source>
        <dbReference type="ARBA" id="ARBA00022525"/>
    </source>
</evidence>
<dbReference type="OrthoDB" id="6038816at2759"/>
<comment type="subcellular location">
    <subcellularLocation>
        <location evidence="2 5">Secreted</location>
    </subcellularLocation>
</comment>
<keyword evidence="9" id="KW-1185">Reference proteome</keyword>
<organism evidence="8 9">
    <name type="scientific">Clohesyomyces aquaticus</name>
    <dbReference type="NCBI Taxonomy" id="1231657"/>
    <lineage>
        <taxon>Eukaryota</taxon>
        <taxon>Fungi</taxon>
        <taxon>Dikarya</taxon>
        <taxon>Ascomycota</taxon>
        <taxon>Pezizomycotina</taxon>
        <taxon>Dothideomycetes</taxon>
        <taxon>Pleosporomycetidae</taxon>
        <taxon>Pleosporales</taxon>
        <taxon>Lindgomycetaceae</taxon>
        <taxon>Clohesyomyces</taxon>
    </lineage>
</organism>
<dbReference type="PANTHER" id="PTHR33353">
    <property type="entry name" value="PUTATIVE (AFU_ORTHOLOGUE AFUA_1G12560)-RELATED"/>
    <property type="match status" value="1"/>
</dbReference>
<dbReference type="InterPro" id="IPR005103">
    <property type="entry name" value="AA9_LPMO"/>
</dbReference>
<evidence type="ECO:0000259" key="7">
    <source>
        <dbReference type="Pfam" id="PF03443"/>
    </source>
</evidence>
<dbReference type="EMBL" id="MCFA01000248">
    <property type="protein sequence ID" value="ORX96753.1"/>
    <property type="molecule type" value="Genomic_DNA"/>
</dbReference>
<dbReference type="InterPro" id="IPR049892">
    <property type="entry name" value="AA9"/>
</dbReference>
<comment type="function">
    <text evidence="5">Lytic polysaccharide monooxygenase (LMPO) that depolymerizes crystalline and amorphous polysaccharides via the oxidation of scissile alpha- or beta-(1-4)-glycosidic bonds, yielding C1 and/or C4 oxidation products. Catalysis by LPMOs requires the reduction of the active-site copper from Cu(II) to Cu(I) by a reducing agent and H(2)O(2) or O(2) as a cosubstrate.</text>
</comment>
<protein>
    <recommendedName>
        <fullName evidence="5">AA9 family lytic polysaccharide monooxygenase</fullName>
        <ecNumber evidence="5">1.14.99.56</ecNumber>
    </recommendedName>
    <alternativeName>
        <fullName evidence="5">Endo-beta-1,4-glucanase</fullName>
    </alternativeName>
    <alternativeName>
        <fullName evidence="5">Glycosyl hydrolase 61 family protein</fullName>
    </alternativeName>
</protein>
<evidence type="ECO:0000256" key="6">
    <source>
        <dbReference type="SAM" id="SignalP"/>
    </source>
</evidence>
<evidence type="ECO:0000313" key="8">
    <source>
        <dbReference type="EMBL" id="ORX96753.1"/>
    </source>
</evidence>